<dbReference type="InterPro" id="IPR029068">
    <property type="entry name" value="Glyas_Bleomycin-R_OHBP_Dase"/>
</dbReference>
<organism evidence="2 3">
    <name type="scientific">Candidatus Enterococcus murrayae</name>
    <dbReference type="NCBI Taxonomy" id="2815321"/>
    <lineage>
        <taxon>Bacteria</taxon>
        <taxon>Bacillati</taxon>
        <taxon>Bacillota</taxon>
        <taxon>Bacilli</taxon>
        <taxon>Lactobacillales</taxon>
        <taxon>Enterococcaceae</taxon>
        <taxon>Enterococcus</taxon>
    </lineage>
</organism>
<dbReference type="CDD" id="cd07246">
    <property type="entry name" value="VOC_like"/>
    <property type="match status" value="1"/>
</dbReference>
<dbReference type="InterPro" id="IPR004360">
    <property type="entry name" value="Glyas_Fos-R_dOase_dom"/>
</dbReference>
<dbReference type="RefSeq" id="WP_207107098.1">
    <property type="nucleotide sequence ID" value="NZ_JAFLVR010000007.1"/>
</dbReference>
<dbReference type="Pfam" id="PF00903">
    <property type="entry name" value="Glyoxalase"/>
    <property type="match status" value="1"/>
</dbReference>
<accession>A0ABS3HCV1</accession>
<evidence type="ECO:0000259" key="1">
    <source>
        <dbReference type="PROSITE" id="PS51819"/>
    </source>
</evidence>
<evidence type="ECO:0000313" key="3">
    <source>
        <dbReference type="Proteomes" id="UP000664495"/>
    </source>
</evidence>
<dbReference type="PROSITE" id="PS51819">
    <property type="entry name" value="VOC"/>
    <property type="match status" value="1"/>
</dbReference>
<name>A0ABS3HCV1_9ENTE</name>
<dbReference type="InterPro" id="IPR037523">
    <property type="entry name" value="VOC_core"/>
</dbReference>
<dbReference type="Proteomes" id="UP000664495">
    <property type="component" value="Unassembled WGS sequence"/>
</dbReference>
<dbReference type="Gene3D" id="3.10.180.10">
    <property type="entry name" value="2,3-Dihydroxybiphenyl 1,2-Dioxygenase, domain 1"/>
    <property type="match status" value="1"/>
</dbReference>
<evidence type="ECO:0000313" key="2">
    <source>
        <dbReference type="EMBL" id="MBO0451280.1"/>
    </source>
</evidence>
<comment type="caution">
    <text evidence="2">The sequence shown here is derived from an EMBL/GenBank/DDBJ whole genome shotgun (WGS) entry which is preliminary data.</text>
</comment>
<proteinExistence type="predicted"/>
<reference evidence="2 3" key="1">
    <citation type="submission" date="2021-03" db="EMBL/GenBank/DDBJ databases">
        <title>Enterococcal diversity collection.</title>
        <authorList>
            <person name="Gilmore M.S."/>
            <person name="Schwartzman J."/>
            <person name="Van Tyne D."/>
            <person name="Martin M."/>
            <person name="Earl A.M."/>
            <person name="Manson A.L."/>
            <person name="Straub T."/>
            <person name="Salamzade R."/>
            <person name="Saavedra J."/>
            <person name="Lebreton F."/>
            <person name="Prichula J."/>
            <person name="Schaufler K."/>
            <person name="Gaca A."/>
            <person name="Sgardioli B."/>
            <person name="Wagenaar J."/>
            <person name="Strong T."/>
        </authorList>
    </citation>
    <scope>NUCLEOTIDE SEQUENCE [LARGE SCALE GENOMIC DNA]</scope>
    <source>
        <strain evidence="2 3">MJM16</strain>
    </source>
</reference>
<protein>
    <submittedName>
        <fullName evidence="2">VOC family protein</fullName>
    </submittedName>
</protein>
<keyword evidence="3" id="KW-1185">Reference proteome</keyword>
<dbReference type="SUPFAM" id="SSF54593">
    <property type="entry name" value="Glyoxalase/Bleomycin resistance protein/Dihydroxybiphenyl dioxygenase"/>
    <property type="match status" value="1"/>
</dbReference>
<dbReference type="EMBL" id="JAFLVR010000007">
    <property type="protein sequence ID" value="MBO0451280.1"/>
    <property type="molecule type" value="Genomic_DNA"/>
</dbReference>
<sequence>MIKGTEIDFVVKNSIAALDLYKEIFELEVVEVTDYPEGSNEAVFNLYNTRFHMLDANSDYGLKAPDKEHPNTIWFNIAVEDIEKTHAAALDQGCTEIQPITQIMEGAVENSIFVDLFGYMWMLHQIHEELSFEERTDILEKEM</sequence>
<gene>
    <name evidence="2" type="ORF">JZO85_03315</name>
</gene>
<feature type="domain" description="VOC" evidence="1">
    <location>
        <begin position="1"/>
        <end position="129"/>
    </location>
</feature>